<comment type="caution">
    <text evidence="5">The sequence shown here is derived from an EMBL/GenBank/DDBJ whole genome shotgun (WGS) entry which is preliminary data.</text>
</comment>
<organism evidence="5 6">
    <name type="scientific">Actinomycetospora flava</name>
    <dbReference type="NCBI Taxonomy" id="3129232"/>
    <lineage>
        <taxon>Bacteria</taxon>
        <taxon>Bacillati</taxon>
        <taxon>Actinomycetota</taxon>
        <taxon>Actinomycetes</taxon>
        <taxon>Pseudonocardiales</taxon>
        <taxon>Pseudonocardiaceae</taxon>
        <taxon>Actinomycetospora</taxon>
    </lineage>
</organism>
<keyword evidence="3" id="KW-0804">Transcription</keyword>
<keyword evidence="6" id="KW-1185">Reference proteome</keyword>
<dbReference type="SMART" id="SM00895">
    <property type="entry name" value="FCD"/>
    <property type="match status" value="1"/>
</dbReference>
<dbReference type="InterPro" id="IPR011711">
    <property type="entry name" value="GntR_C"/>
</dbReference>
<gene>
    <name evidence="5" type="ORF">WCD58_25025</name>
</gene>
<dbReference type="Proteomes" id="UP001369736">
    <property type="component" value="Unassembled WGS sequence"/>
</dbReference>
<dbReference type="InterPro" id="IPR036390">
    <property type="entry name" value="WH_DNA-bd_sf"/>
</dbReference>
<dbReference type="Gene3D" id="1.10.10.10">
    <property type="entry name" value="Winged helix-like DNA-binding domain superfamily/Winged helix DNA-binding domain"/>
    <property type="match status" value="1"/>
</dbReference>
<dbReference type="CDD" id="cd07377">
    <property type="entry name" value="WHTH_GntR"/>
    <property type="match status" value="1"/>
</dbReference>
<dbReference type="PANTHER" id="PTHR43537:SF5">
    <property type="entry name" value="UXU OPERON TRANSCRIPTIONAL REGULATOR"/>
    <property type="match status" value="1"/>
</dbReference>
<feature type="domain" description="HTH gntR-type" evidence="4">
    <location>
        <begin position="15"/>
        <end position="85"/>
    </location>
</feature>
<evidence type="ECO:0000256" key="1">
    <source>
        <dbReference type="ARBA" id="ARBA00023015"/>
    </source>
</evidence>
<evidence type="ECO:0000256" key="2">
    <source>
        <dbReference type="ARBA" id="ARBA00023125"/>
    </source>
</evidence>
<dbReference type="PANTHER" id="PTHR43537">
    <property type="entry name" value="TRANSCRIPTIONAL REGULATOR, GNTR FAMILY"/>
    <property type="match status" value="1"/>
</dbReference>
<dbReference type="SUPFAM" id="SSF48008">
    <property type="entry name" value="GntR ligand-binding domain-like"/>
    <property type="match status" value="1"/>
</dbReference>
<dbReference type="PROSITE" id="PS50949">
    <property type="entry name" value="HTH_GNTR"/>
    <property type="match status" value="1"/>
</dbReference>
<protein>
    <submittedName>
        <fullName evidence="5">GntR family transcriptional regulator</fullName>
    </submittedName>
</protein>
<dbReference type="RefSeq" id="WP_337705816.1">
    <property type="nucleotide sequence ID" value="NZ_JBBEGM010000012.1"/>
</dbReference>
<sequence>MTETGKTATAATAEHRAYRRVVDDVEARIASGDLRPGDRLPSERELVDRYGIARSSVREALRVLESLELVRSAPRDPRGPLVLPITSAPIRRSLGLLTSSRTISLPQLVQLRMVIDASTNLMAALRRTPEHLVALERNMARMRGLLHHSYAEFGRADLAFHEILADAAGHELVRLYGEAVREAVLELIQQTILDADDQEAHKLRSIRHHTAVFEAIRSGDGPAASRLARESLYQYYADHVGDEDREIMAALVRECGGRTDP</sequence>
<dbReference type="EMBL" id="JBBEGM010000012">
    <property type="protein sequence ID" value="MEJ2864444.1"/>
    <property type="molecule type" value="Genomic_DNA"/>
</dbReference>
<proteinExistence type="predicted"/>
<dbReference type="PRINTS" id="PR00035">
    <property type="entry name" value="HTHGNTR"/>
</dbReference>
<evidence type="ECO:0000313" key="5">
    <source>
        <dbReference type="EMBL" id="MEJ2864444.1"/>
    </source>
</evidence>
<keyword evidence="1" id="KW-0805">Transcription regulation</keyword>
<dbReference type="SUPFAM" id="SSF46785">
    <property type="entry name" value="Winged helix' DNA-binding domain"/>
    <property type="match status" value="1"/>
</dbReference>
<dbReference type="SMART" id="SM00345">
    <property type="entry name" value="HTH_GNTR"/>
    <property type="match status" value="1"/>
</dbReference>
<evidence type="ECO:0000256" key="3">
    <source>
        <dbReference type="ARBA" id="ARBA00023163"/>
    </source>
</evidence>
<evidence type="ECO:0000313" key="6">
    <source>
        <dbReference type="Proteomes" id="UP001369736"/>
    </source>
</evidence>
<evidence type="ECO:0000259" key="4">
    <source>
        <dbReference type="PROSITE" id="PS50949"/>
    </source>
</evidence>
<dbReference type="InterPro" id="IPR036388">
    <property type="entry name" value="WH-like_DNA-bd_sf"/>
</dbReference>
<reference evidence="5 6" key="1">
    <citation type="submission" date="2024-03" db="EMBL/GenBank/DDBJ databases">
        <title>Actinomycetospora sp. OC33-EN07, a novel actinomycete isolated from wild orchid (Aerides multiflora).</title>
        <authorList>
            <person name="Suriyachadkun C."/>
        </authorList>
    </citation>
    <scope>NUCLEOTIDE SEQUENCE [LARGE SCALE GENOMIC DNA]</scope>
    <source>
        <strain evidence="5 6">OC33-EN07</strain>
    </source>
</reference>
<keyword evidence="2" id="KW-0238">DNA-binding</keyword>
<dbReference type="Gene3D" id="1.20.120.530">
    <property type="entry name" value="GntR ligand-binding domain-like"/>
    <property type="match status" value="1"/>
</dbReference>
<dbReference type="Pfam" id="PF07729">
    <property type="entry name" value="FCD"/>
    <property type="match status" value="1"/>
</dbReference>
<accession>A0ABU8MAQ8</accession>
<dbReference type="Pfam" id="PF00392">
    <property type="entry name" value="GntR"/>
    <property type="match status" value="1"/>
</dbReference>
<dbReference type="InterPro" id="IPR000524">
    <property type="entry name" value="Tscrpt_reg_HTH_GntR"/>
</dbReference>
<dbReference type="InterPro" id="IPR008920">
    <property type="entry name" value="TF_FadR/GntR_C"/>
</dbReference>
<name>A0ABU8MAQ8_9PSEU</name>